<dbReference type="STRING" id="1121429.SAMN02745133_01510"/>
<dbReference type="AlphaFoldDB" id="A0A1M4XSS7"/>
<keyword evidence="3" id="KW-1185">Reference proteome</keyword>
<sequence>MRWKMYSEIHQLKNMGLNKAQVARRLKINVKTVRARGNPWQKTSARDFQKVPGTLLN</sequence>
<reference evidence="3" key="1">
    <citation type="submission" date="2016-11" db="EMBL/GenBank/DDBJ databases">
        <authorList>
            <person name="Varghese N."/>
            <person name="Submissions S."/>
        </authorList>
    </citation>
    <scope>NUCLEOTIDE SEQUENCE [LARGE SCALE GENOMIC DNA]</scope>
    <source>
        <strain evidence="3">DSM 12395</strain>
    </source>
</reference>
<accession>A0A1M4XSS7</accession>
<dbReference type="Gene3D" id="1.10.10.60">
    <property type="entry name" value="Homeodomain-like"/>
    <property type="match status" value="1"/>
</dbReference>
<evidence type="ECO:0008006" key="4">
    <source>
        <dbReference type="Google" id="ProtNLM"/>
    </source>
</evidence>
<dbReference type="Proteomes" id="UP000184148">
    <property type="component" value="Unassembled WGS sequence"/>
</dbReference>
<evidence type="ECO:0000313" key="3">
    <source>
        <dbReference type="Proteomes" id="UP000184148"/>
    </source>
</evidence>
<organism evidence="2 3">
    <name type="scientific">Desulforamulus putei DSM 12395</name>
    <dbReference type="NCBI Taxonomy" id="1121429"/>
    <lineage>
        <taxon>Bacteria</taxon>
        <taxon>Bacillati</taxon>
        <taxon>Bacillota</taxon>
        <taxon>Clostridia</taxon>
        <taxon>Eubacteriales</taxon>
        <taxon>Peptococcaceae</taxon>
        <taxon>Desulforamulus</taxon>
    </lineage>
</organism>
<protein>
    <recommendedName>
        <fullName evidence="4">Homeodomain-like domain-containing protein</fullName>
    </recommendedName>
</protein>
<dbReference type="EMBL" id="FQUY01000009">
    <property type="protein sequence ID" value="SHE96416.1"/>
    <property type="molecule type" value="Genomic_DNA"/>
</dbReference>
<proteinExistence type="predicted"/>
<evidence type="ECO:0000313" key="2">
    <source>
        <dbReference type="EMBL" id="SHE96416.1"/>
    </source>
</evidence>
<feature type="region of interest" description="Disordered" evidence="1">
    <location>
        <begin position="38"/>
        <end position="57"/>
    </location>
</feature>
<evidence type="ECO:0000256" key="1">
    <source>
        <dbReference type="SAM" id="MobiDB-lite"/>
    </source>
</evidence>
<gene>
    <name evidence="2" type="ORF">SAMN02745133_01510</name>
</gene>
<name>A0A1M4XSS7_9FIRM</name>